<dbReference type="GO" id="GO:0048473">
    <property type="term" value="P:D-methionine transmembrane transport"/>
    <property type="evidence" value="ECO:0007669"/>
    <property type="project" value="TreeGrafter"/>
</dbReference>
<keyword evidence="5" id="KW-0533">Nickel</keyword>
<evidence type="ECO:0000256" key="6">
    <source>
        <dbReference type="ARBA" id="ARBA00022692"/>
    </source>
</evidence>
<evidence type="ECO:0000256" key="4">
    <source>
        <dbReference type="ARBA" id="ARBA00022475"/>
    </source>
</evidence>
<dbReference type="PANTHER" id="PTHR30450">
    <property type="entry name" value="ABC TRANSPORTER PERMEASE"/>
    <property type="match status" value="1"/>
</dbReference>
<evidence type="ECO:0000256" key="3">
    <source>
        <dbReference type="ARBA" id="ARBA00022448"/>
    </source>
</evidence>
<name>A0A077UN49_9STAP</name>
<dbReference type="Proteomes" id="UP000044616">
    <property type="component" value="Unassembled WGS sequence"/>
</dbReference>
<evidence type="ECO:0000256" key="10">
    <source>
        <dbReference type="RuleBase" id="RU363032"/>
    </source>
</evidence>
<dbReference type="GO" id="GO:0005886">
    <property type="term" value="C:plasma membrane"/>
    <property type="evidence" value="ECO:0007669"/>
    <property type="project" value="UniProtKB-SubCell"/>
</dbReference>
<evidence type="ECO:0000256" key="2">
    <source>
        <dbReference type="ARBA" id="ARBA00007069"/>
    </source>
</evidence>
<dbReference type="EMBL" id="CCEH01000023">
    <property type="protein sequence ID" value="CDR29048.1"/>
    <property type="molecule type" value="Genomic_DNA"/>
</dbReference>
<evidence type="ECO:0000313" key="12">
    <source>
        <dbReference type="EMBL" id="CDR29048.1"/>
    </source>
</evidence>
<keyword evidence="8" id="KW-0921">Nickel transport</keyword>
<evidence type="ECO:0000256" key="7">
    <source>
        <dbReference type="ARBA" id="ARBA00022989"/>
    </source>
</evidence>
<evidence type="ECO:0000259" key="11">
    <source>
        <dbReference type="PROSITE" id="PS50928"/>
    </source>
</evidence>
<evidence type="ECO:0000256" key="5">
    <source>
        <dbReference type="ARBA" id="ARBA00022596"/>
    </source>
</evidence>
<dbReference type="PROSITE" id="PS50928">
    <property type="entry name" value="ABC_TM1"/>
    <property type="match status" value="1"/>
</dbReference>
<feature type="transmembrane region" description="Helical" evidence="10">
    <location>
        <begin position="144"/>
        <end position="169"/>
    </location>
</feature>
<comment type="similarity">
    <text evidence="2">Belongs to the binding-protein-dependent transport system permease family. CysTW subfamily.</text>
</comment>
<evidence type="ECO:0000313" key="13">
    <source>
        <dbReference type="Proteomes" id="UP000044616"/>
    </source>
</evidence>
<keyword evidence="9 10" id="KW-0472">Membrane</keyword>
<evidence type="ECO:0000256" key="1">
    <source>
        <dbReference type="ARBA" id="ARBA00004651"/>
    </source>
</evidence>
<feature type="transmembrane region" description="Helical" evidence="10">
    <location>
        <begin position="20"/>
        <end position="42"/>
    </location>
</feature>
<gene>
    <name evidence="12" type="primary">metP_1</name>
    <name evidence="12" type="ORF">ERS140147_02238</name>
</gene>
<dbReference type="InterPro" id="IPR051322">
    <property type="entry name" value="AA_ABC_Transporter_Permease"/>
</dbReference>
<keyword evidence="3 10" id="KW-0813">Transport</keyword>
<dbReference type="SUPFAM" id="SSF161098">
    <property type="entry name" value="MetI-like"/>
    <property type="match status" value="1"/>
</dbReference>
<feature type="transmembrane region" description="Helical" evidence="10">
    <location>
        <begin position="189"/>
        <end position="213"/>
    </location>
</feature>
<organism evidence="12 13">
    <name type="scientific">Staphylococcus schweitzeri</name>
    <dbReference type="NCBI Taxonomy" id="1654388"/>
    <lineage>
        <taxon>Bacteria</taxon>
        <taxon>Bacillati</taxon>
        <taxon>Bacillota</taxon>
        <taxon>Bacilli</taxon>
        <taxon>Bacillales</taxon>
        <taxon>Staphylococcaceae</taxon>
        <taxon>Staphylococcus</taxon>
    </lineage>
</organism>
<dbReference type="Pfam" id="PF00528">
    <property type="entry name" value="BPD_transp_1"/>
    <property type="match status" value="1"/>
</dbReference>
<feature type="transmembrane region" description="Helical" evidence="10">
    <location>
        <begin position="63"/>
        <end position="81"/>
    </location>
</feature>
<evidence type="ECO:0000256" key="8">
    <source>
        <dbReference type="ARBA" id="ARBA00023112"/>
    </source>
</evidence>
<comment type="subcellular location">
    <subcellularLocation>
        <location evidence="1 10">Cell membrane</location>
        <topology evidence="1 10">Multi-pass membrane protein</topology>
    </subcellularLocation>
</comment>
<protein>
    <submittedName>
        <fullName evidence="12">Methionine ABC transporter permease protein</fullName>
    </submittedName>
</protein>
<accession>A0A077UN49</accession>
<reference evidence="12 13" key="1">
    <citation type="submission" date="2014-05" db="EMBL/GenBank/DDBJ databases">
        <authorList>
            <person name="Aslett A.Martin."/>
            <person name="De Silva Nishadi"/>
        </authorList>
    </citation>
    <scope>NUCLEOTIDE SEQUENCE [LARGE SCALE GENOMIC DNA]</scope>
</reference>
<dbReference type="NCBIfam" id="NF008049">
    <property type="entry name" value="PRK10782.1"/>
    <property type="match status" value="1"/>
</dbReference>
<dbReference type="PANTHER" id="PTHR30450:SF14">
    <property type="entry name" value="TRANSPORTER, PERMEASE PROTEIN, PUTATIVE-RELATED"/>
    <property type="match status" value="1"/>
</dbReference>
<keyword evidence="6 10" id="KW-0812">Transmembrane</keyword>
<dbReference type="RefSeq" id="WP_047531821.1">
    <property type="nucleotide sequence ID" value="NZ_CCEH01000023.1"/>
</dbReference>
<keyword evidence="4" id="KW-1003">Cell membrane</keyword>
<evidence type="ECO:0000256" key="9">
    <source>
        <dbReference type="ARBA" id="ARBA00023136"/>
    </source>
</evidence>
<keyword evidence="8" id="KW-0406">Ion transport</keyword>
<dbReference type="GO" id="GO:0015675">
    <property type="term" value="P:nickel cation transport"/>
    <property type="evidence" value="ECO:0007669"/>
    <property type="project" value="UniProtKB-KW"/>
</dbReference>
<dbReference type="CDD" id="cd06261">
    <property type="entry name" value="TM_PBP2"/>
    <property type="match status" value="1"/>
</dbReference>
<dbReference type="Gene3D" id="1.10.3720.10">
    <property type="entry name" value="MetI-like"/>
    <property type="match status" value="1"/>
</dbReference>
<proteinExistence type="inferred from homology"/>
<feature type="transmembrane region" description="Helical" evidence="10">
    <location>
        <begin position="87"/>
        <end position="107"/>
    </location>
</feature>
<keyword evidence="7 10" id="KW-1133">Transmembrane helix</keyword>
<dbReference type="FunFam" id="1.10.3720.10:FF:000002">
    <property type="entry name" value="D-methionine ABC transporter permease MetI"/>
    <property type="match status" value="1"/>
</dbReference>
<sequence length="219" mass="23376">MFGSDLDSTQLLQALYETLYMVSVALFLGAVIGMPLGVLLVITRKNGIWPNMVIHQILNPIVNILRSLPFIILLIAIVPFTKLIVGTSIGTTAAIVPLTVYVAPYIARLVENSLLEVDEGIIEAAKAMGASPLQIIRYFLIPEALGSLVLAITTAIIGLIGSTAMAGAVGGGGIGDLALVYGYQRFDTTVIIITVIVLIIIVQVIQTLGNVLARFIRRH</sequence>
<feature type="domain" description="ABC transmembrane type-1" evidence="11">
    <location>
        <begin position="15"/>
        <end position="209"/>
    </location>
</feature>
<dbReference type="InterPro" id="IPR035906">
    <property type="entry name" value="MetI-like_sf"/>
</dbReference>
<dbReference type="AlphaFoldDB" id="A0A077UN49"/>
<dbReference type="InterPro" id="IPR000515">
    <property type="entry name" value="MetI-like"/>
</dbReference>